<proteinExistence type="predicted"/>
<dbReference type="EMBL" id="MU004232">
    <property type="protein sequence ID" value="KAF2672251.1"/>
    <property type="molecule type" value="Genomic_DNA"/>
</dbReference>
<evidence type="ECO:0000313" key="1">
    <source>
        <dbReference type="EMBL" id="KAF2672251.1"/>
    </source>
</evidence>
<sequence>MNIQELLSNKAVEVGACRNCREEYQGCKIGDGSCHAGLLCTLCSGSHCSSRCQVPERAAKNCAC</sequence>
<reference evidence="1" key="1">
    <citation type="journal article" date="2020" name="Stud. Mycol.">
        <title>101 Dothideomycetes genomes: a test case for predicting lifestyles and emergence of pathogens.</title>
        <authorList>
            <person name="Haridas S."/>
            <person name="Albert R."/>
            <person name="Binder M."/>
            <person name="Bloem J."/>
            <person name="Labutti K."/>
            <person name="Salamov A."/>
            <person name="Andreopoulos B."/>
            <person name="Baker S."/>
            <person name="Barry K."/>
            <person name="Bills G."/>
            <person name="Bluhm B."/>
            <person name="Cannon C."/>
            <person name="Castanera R."/>
            <person name="Culley D."/>
            <person name="Daum C."/>
            <person name="Ezra D."/>
            <person name="Gonzalez J."/>
            <person name="Henrissat B."/>
            <person name="Kuo A."/>
            <person name="Liang C."/>
            <person name="Lipzen A."/>
            <person name="Lutzoni F."/>
            <person name="Magnuson J."/>
            <person name="Mondo S."/>
            <person name="Nolan M."/>
            <person name="Ohm R."/>
            <person name="Pangilinan J."/>
            <person name="Park H.-J."/>
            <person name="Ramirez L."/>
            <person name="Alfaro M."/>
            <person name="Sun H."/>
            <person name="Tritt A."/>
            <person name="Yoshinaga Y."/>
            <person name="Zwiers L.-H."/>
            <person name="Turgeon B."/>
            <person name="Goodwin S."/>
            <person name="Spatafora J."/>
            <person name="Crous P."/>
            <person name="Grigoriev I."/>
        </authorList>
    </citation>
    <scope>NUCLEOTIDE SEQUENCE</scope>
    <source>
        <strain evidence="1">CBS 115976</strain>
    </source>
</reference>
<protein>
    <submittedName>
        <fullName evidence="1">Uncharacterized protein</fullName>
    </submittedName>
</protein>
<dbReference type="AlphaFoldDB" id="A0A6A6UL70"/>
<evidence type="ECO:0000313" key="2">
    <source>
        <dbReference type="Proteomes" id="UP000799302"/>
    </source>
</evidence>
<name>A0A6A6UL70_9PEZI</name>
<gene>
    <name evidence="1" type="ORF">BT63DRAFT_192201</name>
</gene>
<organism evidence="1 2">
    <name type="scientific">Microthyrium microscopicum</name>
    <dbReference type="NCBI Taxonomy" id="703497"/>
    <lineage>
        <taxon>Eukaryota</taxon>
        <taxon>Fungi</taxon>
        <taxon>Dikarya</taxon>
        <taxon>Ascomycota</taxon>
        <taxon>Pezizomycotina</taxon>
        <taxon>Dothideomycetes</taxon>
        <taxon>Dothideomycetes incertae sedis</taxon>
        <taxon>Microthyriales</taxon>
        <taxon>Microthyriaceae</taxon>
        <taxon>Microthyrium</taxon>
    </lineage>
</organism>
<accession>A0A6A6UL70</accession>
<dbReference type="OrthoDB" id="5186115at2759"/>
<keyword evidence="2" id="KW-1185">Reference proteome</keyword>
<dbReference type="Proteomes" id="UP000799302">
    <property type="component" value="Unassembled WGS sequence"/>
</dbReference>